<dbReference type="CDD" id="cd09071">
    <property type="entry name" value="FAR_C"/>
    <property type="match status" value="1"/>
</dbReference>
<feature type="domain" description="Fatty acyl-CoA reductase C-terminal" evidence="2">
    <location>
        <begin position="131"/>
        <end position="215"/>
    </location>
</feature>
<dbReference type="EMBL" id="BMAO01018875">
    <property type="protein sequence ID" value="GFR26719.1"/>
    <property type="molecule type" value="Genomic_DNA"/>
</dbReference>
<gene>
    <name evidence="3" type="primary">far1_9</name>
    <name evidence="3" type="ORF">TNCT_657531</name>
</gene>
<dbReference type="Pfam" id="PF03015">
    <property type="entry name" value="Sterile"/>
    <property type="match status" value="1"/>
</dbReference>
<accession>A0A8X6IQQ5</accession>
<name>A0A8X6IQQ5_TRICU</name>
<dbReference type="OrthoDB" id="6435701at2759"/>
<evidence type="ECO:0000256" key="1">
    <source>
        <dbReference type="SAM" id="Phobius"/>
    </source>
</evidence>
<dbReference type="InterPro" id="IPR026055">
    <property type="entry name" value="FAR"/>
</dbReference>
<dbReference type="Gene3D" id="3.40.50.720">
    <property type="entry name" value="NAD(P)-binding Rossmann-like Domain"/>
    <property type="match status" value="1"/>
</dbReference>
<dbReference type="PANTHER" id="PTHR11011">
    <property type="entry name" value="MALE STERILITY PROTEIN 2-RELATED"/>
    <property type="match status" value="1"/>
</dbReference>
<protein>
    <submittedName>
        <fullName evidence="3">Fatty acyl-CoA reductase</fullName>
    </submittedName>
</protein>
<evidence type="ECO:0000259" key="2">
    <source>
        <dbReference type="Pfam" id="PF03015"/>
    </source>
</evidence>
<keyword evidence="1" id="KW-0812">Transmembrane</keyword>
<sequence length="270" mass="31880">GYAEENSSLAQIFLGFGRGFLRVLEGRDDVHFDLIPVDVIANSHVVAAWHVATKQVMYSHNFLRYIFKAQSPHVVNCTSTNAISYKLKEYLSTMQEFLTKETIPNAFREPKTTMWVVKQRFIKELLSIYEHYIPAVFLDLVLLFRGKKPRLVSAYRFLDLATHISKYFILNDWHYDTKNFDGLQDPLDKEDRNTFYTNLEGLTMNTVIETLPEGAPFYDWKQDKMSRTERVKFIKQVYVFTRFIQMMFLFCLMWLLYVITSKILHVINVH</sequence>
<keyword evidence="4" id="KW-1185">Reference proteome</keyword>
<evidence type="ECO:0000313" key="4">
    <source>
        <dbReference type="Proteomes" id="UP000887116"/>
    </source>
</evidence>
<keyword evidence="1" id="KW-1133">Transmembrane helix</keyword>
<dbReference type="AlphaFoldDB" id="A0A8X6IQQ5"/>
<comment type="caution">
    <text evidence="3">The sequence shown here is derived from an EMBL/GenBank/DDBJ whole genome shotgun (WGS) entry which is preliminary data.</text>
</comment>
<evidence type="ECO:0000313" key="3">
    <source>
        <dbReference type="EMBL" id="GFR26719.1"/>
    </source>
</evidence>
<dbReference type="GO" id="GO:0080019">
    <property type="term" value="F:alcohol-forming very long-chain fatty acyl-CoA reductase activity"/>
    <property type="evidence" value="ECO:0007669"/>
    <property type="project" value="InterPro"/>
</dbReference>
<dbReference type="PANTHER" id="PTHR11011:SF45">
    <property type="entry name" value="FATTY ACYL-COA REDUCTASE CG8306-RELATED"/>
    <property type="match status" value="1"/>
</dbReference>
<dbReference type="GO" id="GO:0035336">
    <property type="term" value="P:long-chain fatty-acyl-CoA metabolic process"/>
    <property type="evidence" value="ECO:0007669"/>
    <property type="project" value="TreeGrafter"/>
</dbReference>
<reference evidence="3" key="1">
    <citation type="submission" date="2020-07" db="EMBL/GenBank/DDBJ databases">
        <title>Multicomponent nature underlies the extraordinary mechanical properties of spider dragline silk.</title>
        <authorList>
            <person name="Kono N."/>
            <person name="Nakamura H."/>
            <person name="Mori M."/>
            <person name="Yoshida Y."/>
            <person name="Ohtoshi R."/>
            <person name="Malay A.D."/>
            <person name="Moran D.A.P."/>
            <person name="Tomita M."/>
            <person name="Numata K."/>
            <person name="Arakawa K."/>
        </authorList>
    </citation>
    <scope>NUCLEOTIDE SEQUENCE</scope>
</reference>
<feature type="non-terminal residue" evidence="3">
    <location>
        <position position="270"/>
    </location>
</feature>
<organism evidence="3 4">
    <name type="scientific">Trichonephila clavata</name>
    <name type="common">Joro spider</name>
    <name type="synonym">Nephila clavata</name>
    <dbReference type="NCBI Taxonomy" id="2740835"/>
    <lineage>
        <taxon>Eukaryota</taxon>
        <taxon>Metazoa</taxon>
        <taxon>Ecdysozoa</taxon>
        <taxon>Arthropoda</taxon>
        <taxon>Chelicerata</taxon>
        <taxon>Arachnida</taxon>
        <taxon>Araneae</taxon>
        <taxon>Araneomorphae</taxon>
        <taxon>Entelegynae</taxon>
        <taxon>Araneoidea</taxon>
        <taxon>Nephilidae</taxon>
        <taxon>Trichonephila</taxon>
    </lineage>
</organism>
<proteinExistence type="predicted"/>
<dbReference type="Proteomes" id="UP000887116">
    <property type="component" value="Unassembled WGS sequence"/>
</dbReference>
<dbReference type="InterPro" id="IPR033640">
    <property type="entry name" value="FAR_C"/>
</dbReference>
<feature type="transmembrane region" description="Helical" evidence="1">
    <location>
        <begin position="237"/>
        <end position="259"/>
    </location>
</feature>
<dbReference type="GO" id="GO:0005777">
    <property type="term" value="C:peroxisome"/>
    <property type="evidence" value="ECO:0007669"/>
    <property type="project" value="TreeGrafter"/>
</dbReference>
<keyword evidence="1" id="KW-0472">Membrane</keyword>